<keyword evidence="2" id="KW-0472">Membrane</keyword>
<comment type="caution">
    <text evidence="3">The sequence shown here is derived from an EMBL/GenBank/DDBJ whole genome shotgun (WGS) entry which is preliminary data.</text>
</comment>
<sequence>MRAAARDRSGGGWDLTALLNAADPRAELAARNLWLVRLLEWLRHPAAREGDETSAEGARPLPLLRLTHLLNMLERNPEAAARFAAVLGSVWQDMRAEGLFADVGFAPRMALWSEALHRLRLRLLPDTVDTRELGELFDLLFPDPQDAAWLNAMDEALLARLGTLFDQALPGTGIWRRPMLSGLTMLTGAVHAAGLSGPLRLRMEEGLLGDPQPFAQLPGATERFGEALLADDPGALAPALRYLRALLDHCRLAAESVPRHLEEFGVSVDIMFEVEQLLERLRRIEMLLDCLVSEQPQRELLRLTSSLVDVVQARRSLRTLFARHYSLLARKVAERSAETGEHYITRNAAEYRDMLRRAAGGGLVIAGTTFIKFAVTALSLGAFWAGFWAGANYALSFVLIQLLHWTVATKQPAMTAPAMAAKLDHVADEPGREEFVDEVAHLLRSQMAGIVGNLAVVAPVVLAVQLLCALLFGQTLVGPQQAEYVLHSMTLLGPTLLFAAFTGVLLFASSLIAGWVENWFVFHRLDAAIAWNPRIVARLGAQRAQRWAQWWRGNISGLAANVSLGLMLGLVPALLGFFALPLEVRHVTLSTGQIAAAAGALGWEVLRRPEFWWCVAAIPFTGLLNLSVSFLLAFKVALQSRGLKVAERDQLRAAIWRRLRENPRSFFLPPRDSDVAGSAPPPAAPKA</sequence>
<feature type="transmembrane region" description="Helical" evidence="2">
    <location>
        <begin position="450"/>
        <end position="472"/>
    </location>
</feature>
<evidence type="ECO:0000313" key="3">
    <source>
        <dbReference type="EMBL" id="TDP06498.1"/>
    </source>
</evidence>
<keyword evidence="2" id="KW-0812">Transmembrane</keyword>
<evidence type="ECO:0000256" key="1">
    <source>
        <dbReference type="SAM" id="MobiDB-lite"/>
    </source>
</evidence>
<dbReference type="RefSeq" id="WP_133605103.1">
    <property type="nucleotide sequence ID" value="NZ_JAUFPJ010000003.1"/>
</dbReference>
<feature type="transmembrane region" description="Helical" evidence="2">
    <location>
        <begin position="611"/>
        <end position="634"/>
    </location>
</feature>
<feature type="transmembrane region" description="Helical" evidence="2">
    <location>
        <begin position="558"/>
        <end position="580"/>
    </location>
</feature>
<gene>
    <name evidence="3" type="ORF">DFR39_109179</name>
</gene>
<dbReference type="OrthoDB" id="5688397at2"/>
<feature type="transmembrane region" description="Helical" evidence="2">
    <location>
        <begin position="492"/>
        <end position="516"/>
    </location>
</feature>
<name>A0A4R6MWE5_9BURK</name>
<feature type="transmembrane region" description="Helical" evidence="2">
    <location>
        <begin position="362"/>
        <end position="385"/>
    </location>
</feature>
<dbReference type="InterPro" id="IPR011385">
    <property type="entry name" value="Site-sp_rcmbase"/>
</dbReference>
<reference evidence="3 4" key="1">
    <citation type="submission" date="2019-03" db="EMBL/GenBank/DDBJ databases">
        <title>Genomic Encyclopedia of Type Strains, Phase IV (KMG-IV): sequencing the most valuable type-strain genomes for metagenomic binning, comparative biology and taxonomic classification.</title>
        <authorList>
            <person name="Goeker M."/>
        </authorList>
    </citation>
    <scope>NUCLEOTIDE SEQUENCE [LARGE SCALE GENOMIC DNA]</scope>
    <source>
        <strain evidence="3 4">DSM 25082</strain>
    </source>
</reference>
<evidence type="ECO:0000256" key="2">
    <source>
        <dbReference type="SAM" id="Phobius"/>
    </source>
</evidence>
<keyword evidence="2" id="KW-1133">Transmembrane helix</keyword>
<feature type="transmembrane region" description="Helical" evidence="2">
    <location>
        <begin position="391"/>
        <end position="409"/>
    </location>
</feature>
<accession>A0A4R6MWE5</accession>
<dbReference type="Proteomes" id="UP000295357">
    <property type="component" value="Unassembled WGS sequence"/>
</dbReference>
<dbReference type="PIRSF" id="PIRSF015380">
    <property type="entry name" value="Site-sp_rcmb"/>
    <property type="match status" value="1"/>
</dbReference>
<dbReference type="Pfam" id="PF10136">
    <property type="entry name" value="SpecificRecomb"/>
    <property type="match status" value="1"/>
</dbReference>
<feature type="region of interest" description="Disordered" evidence="1">
    <location>
        <begin position="668"/>
        <end position="687"/>
    </location>
</feature>
<protein>
    <submittedName>
        <fullName evidence="3">Site-specific recombinase</fullName>
    </submittedName>
</protein>
<organism evidence="3 4">
    <name type="scientific">Roseateles asaccharophilus</name>
    <dbReference type="NCBI Taxonomy" id="582607"/>
    <lineage>
        <taxon>Bacteria</taxon>
        <taxon>Pseudomonadati</taxon>
        <taxon>Pseudomonadota</taxon>
        <taxon>Betaproteobacteria</taxon>
        <taxon>Burkholderiales</taxon>
        <taxon>Sphaerotilaceae</taxon>
        <taxon>Roseateles</taxon>
    </lineage>
</organism>
<dbReference type="AlphaFoldDB" id="A0A4R6MWE5"/>
<proteinExistence type="predicted"/>
<dbReference type="EMBL" id="SNXE01000009">
    <property type="protein sequence ID" value="TDP06498.1"/>
    <property type="molecule type" value="Genomic_DNA"/>
</dbReference>
<evidence type="ECO:0000313" key="4">
    <source>
        <dbReference type="Proteomes" id="UP000295357"/>
    </source>
</evidence>
<keyword evidence="4" id="KW-1185">Reference proteome</keyword>